<evidence type="ECO:0000256" key="3">
    <source>
        <dbReference type="PROSITE-ProRule" id="PRU00176"/>
    </source>
</evidence>
<proteinExistence type="predicted"/>
<keyword evidence="1" id="KW-0677">Repeat</keyword>
<accession>A0ABD0JV81</accession>
<dbReference type="InterPro" id="IPR000504">
    <property type="entry name" value="RRM_dom"/>
</dbReference>
<evidence type="ECO:0000259" key="5">
    <source>
        <dbReference type="PROSITE" id="PS50102"/>
    </source>
</evidence>
<evidence type="ECO:0000256" key="2">
    <source>
        <dbReference type="ARBA" id="ARBA00022884"/>
    </source>
</evidence>
<dbReference type="EMBL" id="JACVVK020000316">
    <property type="protein sequence ID" value="KAK7478818.1"/>
    <property type="molecule type" value="Genomic_DNA"/>
</dbReference>
<dbReference type="PROSITE" id="PS50102">
    <property type="entry name" value="RRM"/>
    <property type="match status" value="1"/>
</dbReference>
<organism evidence="6 7">
    <name type="scientific">Batillaria attramentaria</name>
    <dbReference type="NCBI Taxonomy" id="370345"/>
    <lineage>
        <taxon>Eukaryota</taxon>
        <taxon>Metazoa</taxon>
        <taxon>Spiralia</taxon>
        <taxon>Lophotrochozoa</taxon>
        <taxon>Mollusca</taxon>
        <taxon>Gastropoda</taxon>
        <taxon>Caenogastropoda</taxon>
        <taxon>Sorbeoconcha</taxon>
        <taxon>Cerithioidea</taxon>
        <taxon>Batillariidae</taxon>
        <taxon>Batillaria</taxon>
    </lineage>
</organism>
<name>A0ABD0JV81_9CAEN</name>
<dbReference type="Gene3D" id="3.30.70.330">
    <property type="match status" value="2"/>
</dbReference>
<dbReference type="Proteomes" id="UP001519460">
    <property type="component" value="Unassembled WGS sequence"/>
</dbReference>
<evidence type="ECO:0000256" key="1">
    <source>
        <dbReference type="ARBA" id="ARBA00022737"/>
    </source>
</evidence>
<evidence type="ECO:0000313" key="7">
    <source>
        <dbReference type="Proteomes" id="UP001519460"/>
    </source>
</evidence>
<feature type="domain" description="RRM" evidence="5">
    <location>
        <begin position="308"/>
        <end position="376"/>
    </location>
</feature>
<dbReference type="SMART" id="SM00360">
    <property type="entry name" value="RRM"/>
    <property type="match status" value="2"/>
</dbReference>
<evidence type="ECO:0000256" key="4">
    <source>
        <dbReference type="SAM" id="Coils"/>
    </source>
</evidence>
<reference evidence="6 7" key="1">
    <citation type="journal article" date="2023" name="Sci. Data">
        <title>Genome assembly of the Korean intertidal mud-creeper Batillaria attramentaria.</title>
        <authorList>
            <person name="Patra A.K."/>
            <person name="Ho P.T."/>
            <person name="Jun S."/>
            <person name="Lee S.J."/>
            <person name="Kim Y."/>
            <person name="Won Y.J."/>
        </authorList>
    </citation>
    <scope>NUCLEOTIDE SEQUENCE [LARGE SCALE GENOMIC DNA]</scope>
    <source>
        <strain evidence="6">Wonlab-2016</strain>
    </source>
</reference>
<dbReference type="PANTHER" id="PTHR24012">
    <property type="entry name" value="RNA BINDING PROTEIN"/>
    <property type="match status" value="1"/>
</dbReference>
<dbReference type="Pfam" id="PF23085">
    <property type="entry name" value="RRM_PARP14_3"/>
    <property type="match status" value="1"/>
</dbReference>
<keyword evidence="7" id="KW-1185">Reference proteome</keyword>
<dbReference type="SUPFAM" id="SSF54928">
    <property type="entry name" value="RNA-binding domain, RBD"/>
    <property type="match status" value="2"/>
</dbReference>
<dbReference type="AlphaFoldDB" id="A0ABD0JV81"/>
<sequence>MLCRVTQNSLRKYFTDSAVSGGGPVERVVTLSVRYTYVVHFRNHKDAVNVVCRDNHACQGVPLSVFLYDEQSRSVYSGRHTVSSRDSLEMSVHGVDVPLVDREASTTVLVTGVGSDVTDDNVESALGCEQRHVLNIKRLRNTWIAFVRFQHHEDALRVVGMEQAVVACDLMSVLRPLFPGRIARPAVVNLFLFLFRGPLPDHTNPQHKTEISVINQQGSPQVNQDPTVDDPQSAEHLAPFTTVLVCTGYVREDDLHKYFTKSVVSSGVERVVKLAGFTYIVHFYNYEDPLKRTEHAVDVPLVDREASTTVLITDLDPDVTDKDLKSALDKLSIGRRPVQNIKRLHDTGIAFVQFQHHEDALRVAGMKEAKISYQEMWFGRRTTRTRSVTVEVFLFRGPLPCHAHWPQKTHSSVTDHEDGMFPTHNDYTPNTDETKHVKTDILAVQTLLQSQQTLTQEDDRSVHAMPDAQAAEFRAMMEEKNLQIQRLQSVLQEQNLQIRRLTSQLSQHRADVMHELETVNKQTQASLQMQDRMHKNQMVNLTGEMRNMQAGIIRIQSQLAAQAGQTTRQVQTTNRAEPTMLFLAIANTSDCDSTSGDSSNTLPVD</sequence>
<dbReference type="InterPro" id="IPR012677">
    <property type="entry name" value="Nucleotide-bd_a/b_plait_sf"/>
</dbReference>
<keyword evidence="2 3" id="KW-0694">RNA-binding</keyword>
<dbReference type="InterPro" id="IPR035979">
    <property type="entry name" value="RBD_domain_sf"/>
</dbReference>
<dbReference type="GO" id="GO:0003723">
    <property type="term" value="F:RNA binding"/>
    <property type="evidence" value="ECO:0007669"/>
    <property type="project" value="UniProtKB-UniRule"/>
</dbReference>
<feature type="coiled-coil region" evidence="4">
    <location>
        <begin position="470"/>
        <end position="511"/>
    </location>
</feature>
<comment type="caution">
    <text evidence="6">The sequence shown here is derived from an EMBL/GenBank/DDBJ whole genome shotgun (WGS) entry which is preliminary data.</text>
</comment>
<keyword evidence="4" id="KW-0175">Coiled coil</keyword>
<evidence type="ECO:0000313" key="6">
    <source>
        <dbReference type="EMBL" id="KAK7478818.1"/>
    </source>
</evidence>
<dbReference type="CDD" id="cd00590">
    <property type="entry name" value="RRM_SF"/>
    <property type="match status" value="1"/>
</dbReference>
<gene>
    <name evidence="6" type="ORF">BaRGS_00029917</name>
</gene>
<protein>
    <recommendedName>
        <fullName evidence="5">RRM domain-containing protein</fullName>
    </recommendedName>
</protein>